<feature type="domain" description="Nuclear receptor" evidence="9">
    <location>
        <begin position="3"/>
        <end position="72"/>
    </location>
</feature>
<evidence type="ECO:0000256" key="3">
    <source>
        <dbReference type="ARBA" id="ARBA00022833"/>
    </source>
</evidence>
<dbReference type="STRING" id="318479.A0A0N4U6H2"/>
<evidence type="ECO:0000256" key="8">
    <source>
        <dbReference type="ARBA" id="ARBA00023242"/>
    </source>
</evidence>
<evidence type="ECO:0000313" key="11">
    <source>
        <dbReference type="Proteomes" id="UP000038040"/>
    </source>
</evidence>
<evidence type="ECO:0000313" key="12">
    <source>
        <dbReference type="Proteomes" id="UP000274756"/>
    </source>
</evidence>
<keyword evidence="8" id="KW-0539">Nucleus</keyword>
<dbReference type="Proteomes" id="UP000038040">
    <property type="component" value="Unplaced"/>
</dbReference>
<dbReference type="PRINTS" id="PR00047">
    <property type="entry name" value="STROIDFINGER"/>
</dbReference>
<evidence type="ECO:0000313" key="13">
    <source>
        <dbReference type="WBParaSite" id="DME_0000252001-mRNA-1"/>
    </source>
</evidence>
<dbReference type="Gene3D" id="3.30.50.10">
    <property type="entry name" value="Erythroid Transcription Factor GATA-1, subunit A"/>
    <property type="match status" value="1"/>
</dbReference>
<accession>A0A0N4U6H2</accession>
<dbReference type="GO" id="GO:0003700">
    <property type="term" value="F:DNA-binding transcription factor activity"/>
    <property type="evidence" value="ECO:0007669"/>
    <property type="project" value="InterPro"/>
</dbReference>
<reference evidence="13" key="1">
    <citation type="submission" date="2017-02" db="UniProtKB">
        <authorList>
            <consortium name="WormBaseParasite"/>
        </authorList>
    </citation>
    <scope>IDENTIFICATION</scope>
</reference>
<dbReference type="SMART" id="SM00399">
    <property type="entry name" value="ZnF_C4"/>
    <property type="match status" value="1"/>
</dbReference>
<dbReference type="InterPro" id="IPR051152">
    <property type="entry name" value="C.elegans_Orphan_NR"/>
</dbReference>
<dbReference type="Pfam" id="PF00105">
    <property type="entry name" value="zf-C4"/>
    <property type="match status" value="1"/>
</dbReference>
<evidence type="ECO:0000313" key="10">
    <source>
        <dbReference type="EMBL" id="VDN56907.1"/>
    </source>
</evidence>
<keyword evidence="3" id="KW-0862">Zinc</keyword>
<dbReference type="AlphaFoldDB" id="A0A0N4U6H2"/>
<dbReference type="GO" id="GO:0043565">
    <property type="term" value="F:sequence-specific DNA binding"/>
    <property type="evidence" value="ECO:0007669"/>
    <property type="project" value="InterPro"/>
</dbReference>
<evidence type="ECO:0000256" key="1">
    <source>
        <dbReference type="ARBA" id="ARBA00022723"/>
    </source>
</evidence>
<keyword evidence="5" id="KW-0238">DNA-binding</keyword>
<name>A0A0N4U6H2_DRAME</name>
<evidence type="ECO:0000256" key="4">
    <source>
        <dbReference type="ARBA" id="ARBA00023015"/>
    </source>
</evidence>
<keyword evidence="1" id="KW-0479">Metal-binding</keyword>
<keyword evidence="7" id="KW-0675">Receptor</keyword>
<evidence type="ECO:0000256" key="6">
    <source>
        <dbReference type="ARBA" id="ARBA00023163"/>
    </source>
</evidence>
<dbReference type="InterPro" id="IPR013088">
    <property type="entry name" value="Znf_NHR/GATA"/>
</dbReference>
<evidence type="ECO:0000256" key="2">
    <source>
        <dbReference type="ARBA" id="ARBA00022771"/>
    </source>
</evidence>
<protein>
    <submittedName>
        <fullName evidence="13">Nuclear receptor domain-containing protein</fullName>
    </submittedName>
</protein>
<dbReference type="Proteomes" id="UP000274756">
    <property type="component" value="Unassembled WGS sequence"/>
</dbReference>
<gene>
    <name evidence="10" type="ORF">DME_LOCUS6880</name>
</gene>
<dbReference type="PANTHER" id="PTHR45680:SF29">
    <property type="entry name" value="NUCLEAR HORMONE RECEPTOR FAMILY"/>
    <property type="match status" value="1"/>
</dbReference>
<evidence type="ECO:0000256" key="7">
    <source>
        <dbReference type="ARBA" id="ARBA00023170"/>
    </source>
</evidence>
<organism evidence="11 13">
    <name type="scientific">Dracunculus medinensis</name>
    <name type="common">Guinea worm</name>
    <dbReference type="NCBI Taxonomy" id="318479"/>
    <lineage>
        <taxon>Eukaryota</taxon>
        <taxon>Metazoa</taxon>
        <taxon>Ecdysozoa</taxon>
        <taxon>Nematoda</taxon>
        <taxon>Chromadorea</taxon>
        <taxon>Rhabditida</taxon>
        <taxon>Spirurina</taxon>
        <taxon>Dracunculoidea</taxon>
        <taxon>Dracunculidae</taxon>
        <taxon>Dracunculus</taxon>
    </lineage>
</organism>
<dbReference type="SUPFAM" id="SSF57716">
    <property type="entry name" value="Glucocorticoid receptor-like (DNA-binding domain)"/>
    <property type="match status" value="1"/>
</dbReference>
<dbReference type="PROSITE" id="PS51257">
    <property type="entry name" value="PROKAR_LIPOPROTEIN"/>
    <property type="match status" value="1"/>
</dbReference>
<reference evidence="10 12" key="2">
    <citation type="submission" date="2018-11" db="EMBL/GenBank/DDBJ databases">
        <authorList>
            <consortium name="Pathogen Informatics"/>
        </authorList>
    </citation>
    <scope>NUCLEOTIDE SEQUENCE [LARGE SCALE GENOMIC DNA]</scope>
</reference>
<dbReference type="InterPro" id="IPR001628">
    <property type="entry name" value="Znf_hrmn_rcpt"/>
</dbReference>
<dbReference type="EMBL" id="UYYG01001157">
    <property type="protein sequence ID" value="VDN56907.1"/>
    <property type="molecule type" value="Genomic_DNA"/>
</dbReference>
<dbReference type="GO" id="GO:0008270">
    <property type="term" value="F:zinc ion binding"/>
    <property type="evidence" value="ECO:0007669"/>
    <property type="project" value="UniProtKB-KW"/>
</dbReference>
<dbReference type="PANTHER" id="PTHR45680">
    <property type="entry name" value="NUCLEAR HORMONE RECEPTOR FAMILY"/>
    <property type="match status" value="1"/>
</dbReference>
<sequence length="74" mass="8606">MSERNKEFCDHSWSNGYHFGALSCAACSAFFRRSVSECRKYFCQNADARCFCRACRLKKCLEQGMDPNCKLKFI</sequence>
<keyword evidence="2" id="KW-0863">Zinc-finger</keyword>
<dbReference type="WBParaSite" id="DME_0000252001-mRNA-1">
    <property type="protein sequence ID" value="DME_0000252001-mRNA-1"/>
    <property type="gene ID" value="DME_0000252001"/>
</dbReference>
<keyword evidence="4" id="KW-0805">Transcription regulation</keyword>
<evidence type="ECO:0000259" key="9">
    <source>
        <dbReference type="PROSITE" id="PS51030"/>
    </source>
</evidence>
<dbReference type="OrthoDB" id="9996608at2759"/>
<keyword evidence="12" id="KW-1185">Reference proteome</keyword>
<keyword evidence="6" id="KW-0804">Transcription</keyword>
<proteinExistence type="predicted"/>
<dbReference type="PROSITE" id="PS51030">
    <property type="entry name" value="NUCLEAR_REC_DBD_2"/>
    <property type="match status" value="1"/>
</dbReference>
<evidence type="ECO:0000256" key="5">
    <source>
        <dbReference type="ARBA" id="ARBA00023125"/>
    </source>
</evidence>